<dbReference type="Pfam" id="PF23491">
    <property type="entry name" value="bPH_8"/>
    <property type="match status" value="1"/>
</dbReference>
<accession>A0A1S2LYK0</accession>
<organism evidence="2 3">
    <name type="scientific">Anaerobacillus alkalidiazotrophicus</name>
    <dbReference type="NCBI Taxonomy" id="472963"/>
    <lineage>
        <taxon>Bacteria</taxon>
        <taxon>Bacillati</taxon>
        <taxon>Bacillota</taxon>
        <taxon>Bacilli</taxon>
        <taxon>Bacillales</taxon>
        <taxon>Bacillaceae</taxon>
        <taxon>Anaerobacillus</taxon>
    </lineage>
</organism>
<dbReference type="AlphaFoldDB" id="A0A1S2LYK0"/>
<dbReference type="EMBL" id="MLQS01000034">
    <property type="protein sequence ID" value="OIJ16787.1"/>
    <property type="molecule type" value="Genomic_DNA"/>
</dbReference>
<gene>
    <name evidence="2" type="ORF">BKP45_20995</name>
</gene>
<sequence length="86" mass="9923">MLGIKVKKTKENLIIKWQLTKIEIPLDEIVEVTEDDTYAGAKDDAVRIGTPYGTTDRIVIKTKHREYILFTTNKNTILKQIDFNTN</sequence>
<feature type="domain" description="Sublancin immunity protein SunI-like PH" evidence="1">
    <location>
        <begin position="2"/>
        <end position="81"/>
    </location>
</feature>
<evidence type="ECO:0000259" key="1">
    <source>
        <dbReference type="Pfam" id="PF23491"/>
    </source>
</evidence>
<dbReference type="InterPro" id="IPR055365">
    <property type="entry name" value="PH_SunI-like"/>
</dbReference>
<dbReference type="Proteomes" id="UP000180057">
    <property type="component" value="Unassembled WGS sequence"/>
</dbReference>
<proteinExistence type="predicted"/>
<evidence type="ECO:0000313" key="3">
    <source>
        <dbReference type="Proteomes" id="UP000180057"/>
    </source>
</evidence>
<comment type="caution">
    <text evidence="2">The sequence shown here is derived from an EMBL/GenBank/DDBJ whole genome shotgun (WGS) entry which is preliminary data.</text>
</comment>
<name>A0A1S2LYK0_9BACI</name>
<reference evidence="2 3" key="1">
    <citation type="submission" date="2016-10" db="EMBL/GenBank/DDBJ databases">
        <title>Draft genome sequences of four alkaliphilic bacteria belonging to the Anaerobacillus genus.</title>
        <authorList>
            <person name="Bassil N.M."/>
            <person name="Lloyd J.R."/>
        </authorList>
    </citation>
    <scope>NUCLEOTIDE SEQUENCE [LARGE SCALE GENOMIC DNA]</scope>
    <source>
        <strain evidence="2 3">DSM 22531</strain>
    </source>
</reference>
<dbReference type="OrthoDB" id="2623008at2"/>
<keyword evidence="3" id="KW-1185">Reference proteome</keyword>
<dbReference type="RefSeq" id="WP_071391105.1">
    <property type="nucleotide sequence ID" value="NZ_MLQS01000034.1"/>
</dbReference>
<protein>
    <recommendedName>
        <fullName evidence="1">Sublancin immunity protein SunI-like PH domain-containing protein</fullName>
    </recommendedName>
</protein>
<evidence type="ECO:0000313" key="2">
    <source>
        <dbReference type="EMBL" id="OIJ16787.1"/>
    </source>
</evidence>